<dbReference type="AlphaFoldDB" id="A0A5J5BDB9"/>
<evidence type="ECO:0008006" key="3">
    <source>
        <dbReference type="Google" id="ProtNLM"/>
    </source>
</evidence>
<reference evidence="1 2" key="1">
    <citation type="submission" date="2019-09" db="EMBL/GenBank/DDBJ databases">
        <title>A chromosome-level genome assembly of the Chinese tupelo Nyssa sinensis.</title>
        <authorList>
            <person name="Yang X."/>
            <person name="Kang M."/>
            <person name="Yang Y."/>
            <person name="Xiong H."/>
            <person name="Wang M."/>
            <person name="Zhang Z."/>
            <person name="Wang Z."/>
            <person name="Wu H."/>
            <person name="Ma T."/>
            <person name="Liu J."/>
            <person name="Xi Z."/>
        </authorList>
    </citation>
    <scope>NUCLEOTIDE SEQUENCE [LARGE SCALE GENOMIC DNA]</scope>
    <source>
        <strain evidence="1">J267</strain>
        <tissue evidence="1">Leaf</tissue>
    </source>
</reference>
<dbReference type="CDD" id="cd00303">
    <property type="entry name" value="retropepsin_like"/>
    <property type="match status" value="1"/>
</dbReference>
<protein>
    <recommendedName>
        <fullName evidence="3">Retrotransposon gag domain-containing protein</fullName>
    </recommendedName>
</protein>
<accession>A0A5J5BDB9</accession>
<dbReference type="EMBL" id="CM018037">
    <property type="protein sequence ID" value="KAA8539211.1"/>
    <property type="molecule type" value="Genomic_DNA"/>
</dbReference>
<dbReference type="OrthoDB" id="1266445at2759"/>
<dbReference type="InterPro" id="IPR021109">
    <property type="entry name" value="Peptidase_aspartic_dom_sf"/>
</dbReference>
<dbReference type="Proteomes" id="UP000325577">
    <property type="component" value="Linkage Group LG14"/>
</dbReference>
<keyword evidence="2" id="KW-1185">Reference proteome</keyword>
<proteinExistence type="predicted"/>
<organism evidence="1 2">
    <name type="scientific">Nyssa sinensis</name>
    <dbReference type="NCBI Taxonomy" id="561372"/>
    <lineage>
        <taxon>Eukaryota</taxon>
        <taxon>Viridiplantae</taxon>
        <taxon>Streptophyta</taxon>
        <taxon>Embryophyta</taxon>
        <taxon>Tracheophyta</taxon>
        <taxon>Spermatophyta</taxon>
        <taxon>Magnoliopsida</taxon>
        <taxon>eudicotyledons</taxon>
        <taxon>Gunneridae</taxon>
        <taxon>Pentapetalae</taxon>
        <taxon>asterids</taxon>
        <taxon>Cornales</taxon>
        <taxon>Nyssaceae</taxon>
        <taxon>Nyssa</taxon>
    </lineage>
</organism>
<name>A0A5J5BDB9_9ASTE</name>
<gene>
    <name evidence="1" type="ORF">F0562_025903</name>
</gene>
<evidence type="ECO:0000313" key="1">
    <source>
        <dbReference type="EMBL" id="KAA8539211.1"/>
    </source>
</evidence>
<sequence length="282" mass="32213">MEDQCIIHLEARVSSLALGQEKLLKEMQEMIMAMRFRFDQLELTCAHKQGESSINWNGSGKPNGQTSSTNSAIPKLAKLDFFRYNRGEDPMSWICRVEQFFKFQHTSVDEQVPLAIYHLEGEAQMWYQLFKKEEGLMTWGMLKEGCWLEEIVGTEVSNPNCEMNEEGSEDTPEISLHAISGTRESQTMRVRGRARCQAITVLVGSGSTYNFLSKKIAKKIELQPREDRLFEVIVANGEKLTSAGKCKGIRGSKEFQFPWTFISCPKKAVMWFGALIGYRPWD</sequence>
<dbReference type="Gene3D" id="2.40.70.10">
    <property type="entry name" value="Acid Proteases"/>
    <property type="match status" value="1"/>
</dbReference>
<evidence type="ECO:0000313" key="2">
    <source>
        <dbReference type="Proteomes" id="UP000325577"/>
    </source>
</evidence>